<keyword evidence="3" id="KW-1185">Reference proteome</keyword>
<reference evidence="2 3" key="1">
    <citation type="submission" date="2016-12" db="EMBL/GenBank/DDBJ databases">
        <title>The genomes of Aspergillus section Nigri reveals drivers in fungal speciation.</title>
        <authorList>
            <consortium name="DOE Joint Genome Institute"/>
            <person name="Vesth T.C."/>
            <person name="Nybo J."/>
            <person name="Theobald S."/>
            <person name="Brandl J."/>
            <person name="Frisvad J.C."/>
            <person name="Nielsen K.F."/>
            <person name="Lyhne E.K."/>
            <person name="Kogle M.E."/>
            <person name="Kuo A."/>
            <person name="Riley R."/>
            <person name="Clum A."/>
            <person name="Nolan M."/>
            <person name="Lipzen A."/>
            <person name="Salamov A."/>
            <person name="Henrissat B."/>
            <person name="Wiebenga A."/>
            <person name="De Vries R.P."/>
            <person name="Grigoriev I.V."/>
            <person name="Mortensen U.H."/>
            <person name="Andersen M.R."/>
            <person name="Baker S.E."/>
        </authorList>
    </citation>
    <scope>NUCLEOTIDE SEQUENCE [LARGE SCALE GENOMIC DNA]</scope>
    <source>
        <strain evidence="2 3">IBT 23096</strain>
    </source>
</reference>
<dbReference type="AlphaFoldDB" id="A0A2I2GP45"/>
<dbReference type="RefSeq" id="XP_024709953.1">
    <property type="nucleotide sequence ID" value="XM_024852712.1"/>
</dbReference>
<feature type="compositionally biased region" description="Basic and acidic residues" evidence="1">
    <location>
        <begin position="1"/>
        <end position="11"/>
    </location>
</feature>
<organism evidence="2 3">
    <name type="scientific">Aspergillus steynii IBT 23096</name>
    <dbReference type="NCBI Taxonomy" id="1392250"/>
    <lineage>
        <taxon>Eukaryota</taxon>
        <taxon>Fungi</taxon>
        <taxon>Dikarya</taxon>
        <taxon>Ascomycota</taxon>
        <taxon>Pezizomycotina</taxon>
        <taxon>Eurotiomycetes</taxon>
        <taxon>Eurotiomycetidae</taxon>
        <taxon>Eurotiales</taxon>
        <taxon>Aspergillaceae</taxon>
        <taxon>Aspergillus</taxon>
        <taxon>Aspergillus subgen. Circumdati</taxon>
    </lineage>
</organism>
<feature type="region of interest" description="Disordered" evidence="1">
    <location>
        <begin position="1"/>
        <end position="64"/>
    </location>
</feature>
<comment type="caution">
    <text evidence="2">The sequence shown here is derived from an EMBL/GenBank/DDBJ whole genome shotgun (WGS) entry which is preliminary data.</text>
</comment>
<accession>A0A2I2GP45</accession>
<protein>
    <submittedName>
        <fullName evidence="2">Uncharacterized protein</fullName>
    </submittedName>
</protein>
<gene>
    <name evidence="2" type="ORF">P170DRAFT_470103</name>
</gene>
<evidence type="ECO:0000256" key="1">
    <source>
        <dbReference type="SAM" id="MobiDB-lite"/>
    </source>
</evidence>
<proteinExistence type="predicted"/>
<dbReference type="Proteomes" id="UP000234275">
    <property type="component" value="Unassembled WGS sequence"/>
</dbReference>
<evidence type="ECO:0000313" key="3">
    <source>
        <dbReference type="Proteomes" id="UP000234275"/>
    </source>
</evidence>
<dbReference type="GeneID" id="36560410"/>
<sequence>MRHFQKQDQGRRYPASHGASDTEILTTSRWMPAEQRPKGQRPRSAKTPAGGAKKPLNPNNLWHRRRMTTLLRSPPGSRGATACHLPIAALAAHSRLWRKAVGARTKRSHCNLSLCAPFLVARKGFNHDIGSDRAPAGEPAGGSGRGRWAKPVILMANWPDNK</sequence>
<dbReference type="VEuPathDB" id="FungiDB:P170DRAFT_470103"/>
<name>A0A2I2GP45_9EURO</name>
<dbReference type="EMBL" id="MSFO01000001">
    <property type="protein sequence ID" value="PLB54651.1"/>
    <property type="molecule type" value="Genomic_DNA"/>
</dbReference>
<evidence type="ECO:0000313" key="2">
    <source>
        <dbReference type="EMBL" id="PLB54651.1"/>
    </source>
</evidence>